<dbReference type="InterPro" id="IPR001623">
    <property type="entry name" value="DnaJ_domain"/>
</dbReference>
<dbReference type="CDD" id="cd06257">
    <property type="entry name" value="DnaJ"/>
    <property type="match status" value="1"/>
</dbReference>
<name>A0A7Y3RPG0_9PROT</name>
<dbReference type="InterPro" id="IPR008971">
    <property type="entry name" value="HSP40/DnaJ_pept-bd"/>
</dbReference>
<dbReference type="Gene3D" id="1.10.287.110">
    <property type="entry name" value="DnaJ domain"/>
    <property type="match status" value="1"/>
</dbReference>
<dbReference type="PANTHER" id="PTHR43096:SF52">
    <property type="entry name" value="DNAJ HOMOLOG 1, MITOCHONDRIAL-RELATED"/>
    <property type="match status" value="1"/>
</dbReference>
<comment type="caution">
    <text evidence="3">The sequence shown here is derived from an EMBL/GenBank/DDBJ whole genome shotgun (WGS) entry which is preliminary data.</text>
</comment>
<dbReference type="GO" id="GO:0042026">
    <property type="term" value="P:protein refolding"/>
    <property type="evidence" value="ECO:0007669"/>
    <property type="project" value="TreeGrafter"/>
</dbReference>
<keyword evidence="1" id="KW-0143">Chaperone</keyword>
<dbReference type="Proteomes" id="UP000536835">
    <property type="component" value="Unassembled WGS sequence"/>
</dbReference>
<accession>A0A7Y3RPG0</accession>
<dbReference type="PROSITE" id="PS50076">
    <property type="entry name" value="DNAJ_2"/>
    <property type="match status" value="1"/>
</dbReference>
<evidence type="ECO:0000313" key="3">
    <source>
        <dbReference type="EMBL" id="NNU16977.1"/>
    </source>
</evidence>
<dbReference type="GO" id="GO:0005737">
    <property type="term" value="C:cytoplasm"/>
    <property type="evidence" value="ECO:0007669"/>
    <property type="project" value="TreeGrafter"/>
</dbReference>
<evidence type="ECO:0000313" key="4">
    <source>
        <dbReference type="Proteomes" id="UP000536835"/>
    </source>
</evidence>
<keyword evidence="4" id="KW-1185">Reference proteome</keyword>
<proteinExistence type="predicted"/>
<sequence length="318" mass="34160">MAKDPYTVLGVGRQASQDEIRSAYRKLAKQYHPDRNQGDAASEEKFKAVTAAFEIIGDEDKRKRFDRGEIDADGNERSVFGQGGPFGGVDPAEAAERFRRRARPGRGGQGGGFEDFGDIFSDFFGRGDPGGRQAPRASKGRDIRTRLTVPFLEAARGTTKKVTLPGGTTANVTIPEGLRDGQTLRLRGKGHSGVHGGPDGDLFVEMTVAADPQFEVSGDDVTTEVDLPLKEAVLGGKLEVPTLTGRATIKIPANTSSGKAFRLKEKGLKNGKTGNYGDLFAKVRIVLPKGGDAELEAFMKRWTPDDEESQSGDYAKAG</sequence>
<dbReference type="Pfam" id="PF00226">
    <property type="entry name" value="DnaJ"/>
    <property type="match status" value="1"/>
</dbReference>
<dbReference type="PRINTS" id="PR00625">
    <property type="entry name" value="JDOMAIN"/>
</dbReference>
<dbReference type="AlphaFoldDB" id="A0A7Y3RPG0"/>
<dbReference type="PANTHER" id="PTHR43096">
    <property type="entry name" value="DNAJ HOMOLOG 1, MITOCHONDRIAL-RELATED"/>
    <property type="match status" value="1"/>
</dbReference>
<dbReference type="FunFam" id="2.60.260.20:FF:000013">
    <property type="entry name" value="DnaJ subfamily B member 11"/>
    <property type="match status" value="1"/>
</dbReference>
<protein>
    <submittedName>
        <fullName evidence="3">DnaJ domain-containing protein</fullName>
    </submittedName>
</protein>
<dbReference type="SUPFAM" id="SSF46565">
    <property type="entry name" value="Chaperone J-domain"/>
    <property type="match status" value="1"/>
</dbReference>
<dbReference type="InterPro" id="IPR002939">
    <property type="entry name" value="DnaJ_C"/>
</dbReference>
<dbReference type="GO" id="GO:0051082">
    <property type="term" value="F:unfolded protein binding"/>
    <property type="evidence" value="ECO:0007669"/>
    <property type="project" value="InterPro"/>
</dbReference>
<feature type="domain" description="J" evidence="2">
    <location>
        <begin position="4"/>
        <end position="69"/>
    </location>
</feature>
<dbReference type="InterPro" id="IPR036869">
    <property type="entry name" value="J_dom_sf"/>
</dbReference>
<evidence type="ECO:0000256" key="1">
    <source>
        <dbReference type="ARBA" id="ARBA00023186"/>
    </source>
</evidence>
<dbReference type="EMBL" id="JABFCX010000003">
    <property type="protein sequence ID" value="NNU16977.1"/>
    <property type="molecule type" value="Genomic_DNA"/>
</dbReference>
<dbReference type="Pfam" id="PF01556">
    <property type="entry name" value="DnaJ_C"/>
    <property type="match status" value="1"/>
</dbReference>
<dbReference type="CDD" id="cd10747">
    <property type="entry name" value="DnaJ_C"/>
    <property type="match status" value="1"/>
</dbReference>
<reference evidence="3 4" key="1">
    <citation type="submission" date="2020-05" db="EMBL/GenBank/DDBJ databases">
        <title>Parvularcula mediterraneae sp. nov., isolated from polypropylene straw from shallow seawater of the seashore of Laganas in Zakynthos island, Greece.</title>
        <authorList>
            <person name="Szabo I."/>
            <person name="Al-Omari J."/>
            <person name="Rado J."/>
            <person name="Szerdahelyi G.S."/>
        </authorList>
    </citation>
    <scope>NUCLEOTIDE SEQUENCE [LARGE SCALE GENOMIC DNA]</scope>
    <source>
        <strain evidence="3 4">ZS-1/3</strain>
    </source>
</reference>
<gene>
    <name evidence="3" type="ORF">HK107_11665</name>
</gene>
<dbReference type="RefSeq" id="WP_173199957.1">
    <property type="nucleotide sequence ID" value="NZ_JABFCX010000003.1"/>
</dbReference>
<dbReference type="SMART" id="SM00271">
    <property type="entry name" value="DnaJ"/>
    <property type="match status" value="1"/>
</dbReference>
<dbReference type="Gene3D" id="2.60.260.20">
    <property type="entry name" value="Urease metallochaperone UreE, N-terminal domain"/>
    <property type="match status" value="2"/>
</dbReference>
<dbReference type="SUPFAM" id="SSF49493">
    <property type="entry name" value="HSP40/DnaJ peptide-binding domain"/>
    <property type="match status" value="2"/>
</dbReference>
<evidence type="ECO:0000259" key="2">
    <source>
        <dbReference type="PROSITE" id="PS50076"/>
    </source>
</evidence>
<organism evidence="3 4">
    <name type="scientific">Parvularcula mediterranea</name>
    <dbReference type="NCBI Taxonomy" id="2732508"/>
    <lineage>
        <taxon>Bacteria</taxon>
        <taxon>Pseudomonadati</taxon>
        <taxon>Pseudomonadota</taxon>
        <taxon>Alphaproteobacteria</taxon>
        <taxon>Parvularculales</taxon>
        <taxon>Parvularculaceae</taxon>
        <taxon>Parvularcula</taxon>
    </lineage>
</organism>